<dbReference type="Proteomes" id="UP001235712">
    <property type="component" value="Unassembled WGS sequence"/>
</dbReference>
<protein>
    <submittedName>
        <fullName evidence="1">Uncharacterized protein</fullName>
    </submittedName>
</protein>
<accession>A0ABT9PE27</accession>
<sequence>MEPEHREAALADITAQLTRKGPTRVRFSSPESTPAAEIRAELEALHRRGRRERVRAELEALRREGLRALLGDEPMLGDKP</sequence>
<gene>
    <name evidence="1" type="ORF">J2S57_006701</name>
</gene>
<proteinExistence type="predicted"/>
<comment type="caution">
    <text evidence="1">The sequence shown here is derived from an EMBL/GenBank/DDBJ whole genome shotgun (WGS) entry which is preliminary data.</text>
</comment>
<name>A0ABT9PE27_9ACTN</name>
<keyword evidence="2" id="KW-1185">Reference proteome</keyword>
<reference evidence="1 2" key="1">
    <citation type="submission" date="2023-07" db="EMBL/GenBank/DDBJ databases">
        <title>Sequencing the genomes of 1000 actinobacteria strains.</title>
        <authorList>
            <person name="Klenk H.-P."/>
        </authorList>
    </citation>
    <scope>NUCLEOTIDE SEQUENCE [LARGE SCALE GENOMIC DNA]</scope>
    <source>
        <strain evidence="1 2">DSM 44388</strain>
    </source>
</reference>
<dbReference type="EMBL" id="JAUSQZ010000001">
    <property type="protein sequence ID" value="MDP9830952.1"/>
    <property type="molecule type" value="Genomic_DNA"/>
</dbReference>
<evidence type="ECO:0000313" key="1">
    <source>
        <dbReference type="EMBL" id="MDP9830952.1"/>
    </source>
</evidence>
<organism evidence="1 2">
    <name type="scientific">Kineosporia succinea</name>
    <dbReference type="NCBI Taxonomy" id="84632"/>
    <lineage>
        <taxon>Bacteria</taxon>
        <taxon>Bacillati</taxon>
        <taxon>Actinomycetota</taxon>
        <taxon>Actinomycetes</taxon>
        <taxon>Kineosporiales</taxon>
        <taxon>Kineosporiaceae</taxon>
        <taxon>Kineosporia</taxon>
    </lineage>
</organism>
<evidence type="ECO:0000313" key="2">
    <source>
        <dbReference type="Proteomes" id="UP001235712"/>
    </source>
</evidence>
<dbReference type="RefSeq" id="WP_307250253.1">
    <property type="nucleotide sequence ID" value="NZ_JAUSQZ010000001.1"/>
</dbReference>